<protein>
    <recommendedName>
        <fullName evidence="4">MFS transporter</fullName>
    </recommendedName>
</protein>
<evidence type="ECO:0008006" key="4">
    <source>
        <dbReference type="Google" id="ProtNLM"/>
    </source>
</evidence>
<gene>
    <name evidence="2" type="ORF">DSM25559_5161</name>
</gene>
<dbReference type="EMBL" id="FMUE01000024">
    <property type="protein sequence ID" value="SCX35805.1"/>
    <property type="molecule type" value="Genomic_DNA"/>
</dbReference>
<keyword evidence="1" id="KW-0472">Membrane</keyword>
<evidence type="ECO:0000313" key="2">
    <source>
        <dbReference type="EMBL" id="SCX35805.1"/>
    </source>
</evidence>
<dbReference type="AlphaFoldDB" id="A0A1R3U4N7"/>
<dbReference type="STRING" id="1907666.DSM25559_5161"/>
<dbReference type="SUPFAM" id="SSF103473">
    <property type="entry name" value="MFS general substrate transporter"/>
    <property type="match status" value="1"/>
</dbReference>
<dbReference type="Gene3D" id="1.20.1250.20">
    <property type="entry name" value="MFS general substrate transporter like domains"/>
    <property type="match status" value="1"/>
</dbReference>
<evidence type="ECO:0000313" key="3">
    <source>
        <dbReference type="Proteomes" id="UP000187891"/>
    </source>
</evidence>
<feature type="transmembrane region" description="Helical" evidence="1">
    <location>
        <begin position="142"/>
        <end position="160"/>
    </location>
</feature>
<dbReference type="Proteomes" id="UP000187891">
    <property type="component" value="Unassembled WGS sequence"/>
</dbReference>
<proteinExistence type="predicted"/>
<name>A0A1R3U4N7_9HYPH</name>
<evidence type="ECO:0000256" key="1">
    <source>
        <dbReference type="SAM" id="Phobius"/>
    </source>
</evidence>
<keyword evidence="1" id="KW-1133">Transmembrane helix</keyword>
<feature type="transmembrane region" description="Helical" evidence="1">
    <location>
        <begin position="115"/>
        <end position="136"/>
    </location>
</feature>
<feature type="transmembrane region" description="Helical" evidence="1">
    <location>
        <begin position="72"/>
        <end position="94"/>
    </location>
</feature>
<keyword evidence="1" id="KW-0812">Transmembrane</keyword>
<reference evidence="3" key="1">
    <citation type="submission" date="2016-10" db="EMBL/GenBank/DDBJ databases">
        <authorList>
            <person name="Wibberg D."/>
        </authorList>
    </citation>
    <scope>NUCLEOTIDE SEQUENCE [LARGE SCALE GENOMIC DNA]</scope>
</reference>
<dbReference type="InterPro" id="IPR036259">
    <property type="entry name" value="MFS_trans_sf"/>
</dbReference>
<accession>A0A1R3U4N7</accession>
<organism evidence="2 3">
    <name type="scientific">Agrobacterium rosae</name>
    <dbReference type="NCBI Taxonomy" id="1972867"/>
    <lineage>
        <taxon>Bacteria</taxon>
        <taxon>Pseudomonadati</taxon>
        <taxon>Pseudomonadota</taxon>
        <taxon>Alphaproteobacteria</taxon>
        <taxon>Hyphomicrobiales</taxon>
        <taxon>Rhizobiaceae</taxon>
        <taxon>Rhizobium/Agrobacterium group</taxon>
        <taxon>Agrobacterium</taxon>
    </lineage>
</organism>
<sequence>MTDADKHPIILDALSTPAPAIAIHIRNTARMVDYSRPSFNPAYASGLMGVSCTIFPNRRIMLLAAWAGTASIVSPTLSILLLGVSAVASDAGLATGHTFGRRAINLVRPEARGRVNGLVVGLFSIVGAIEAVLSGVTWSNGGWWLTCLIGAALALFALILDFPSARRDAQIATERDPAPTSTTG</sequence>